<feature type="domain" description="Bacterial Ig-like" evidence="2">
    <location>
        <begin position="45"/>
        <end position="157"/>
    </location>
</feature>
<accession>A0ABW6KFK8</accession>
<evidence type="ECO:0000313" key="3">
    <source>
        <dbReference type="EMBL" id="MFE8701492.1"/>
    </source>
</evidence>
<sequence>MERYFRLLLCIAMSLIILSGCGSSSNSSKGADWEPTLHETVNNLNGVMINVKQGTVSSTGLTVIFENNSDKQCIYGEYYLLEKKIEGRWYQVPIVLDGNYGFNDIGYGLDPSDVREWTVDWDWLYGSLDTGEYRIVKDILDFRKSGDYDKYYLTAEFTIG</sequence>
<feature type="chain" id="PRO_5045576981" evidence="1">
    <location>
        <begin position="31"/>
        <end position="160"/>
    </location>
</feature>
<evidence type="ECO:0000313" key="4">
    <source>
        <dbReference type="Proteomes" id="UP001601059"/>
    </source>
</evidence>
<gene>
    <name evidence="3" type="ORF">ACFYKX_12885</name>
</gene>
<evidence type="ECO:0000256" key="1">
    <source>
        <dbReference type="SAM" id="SignalP"/>
    </source>
</evidence>
<dbReference type="Proteomes" id="UP001601059">
    <property type="component" value="Unassembled WGS sequence"/>
</dbReference>
<name>A0ABW6KFK8_9BACI</name>
<proteinExistence type="predicted"/>
<reference evidence="3 4" key="1">
    <citation type="submission" date="2024-08" db="EMBL/GenBank/DDBJ databases">
        <title>Two novel Cytobacillus novel species.</title>
        <authorList>
            <person name="Liu G."/>
        </authorList>
    </citation>
    <scope>NUCLEOTIDE SEQUENCE [LARGE SCALE GENOMIC DNA]</scope>
    <source>
        <strain evidence="3 4">FJAT-54145</strain>
    </source>
</reference>
<dbReference type="PROSITE" id="PS51257">
    <property type="entry name" value="PROKAR_LIPOPROTEIN"/>
    <property type="match status" value="1"/>
</dbReference>
<keyword evidence="4" id="KW-1185">Reference proteome</keyword>
<dbReference type="EMBL" id="JBIACK010000005">
    <property type="protein sequence ID" value="MFE8701492.1"/>
    <property type="molecule type" value="Genomic_DNA"/>
</dbReference>
<dbReference type="Pfam" id="PF20251">
    <property type="entry name" value="Big_14"/>
    <property type="match status" value="1"/>
</dbReference>
<dbReference type="InterPro" id="IPR046878">
    <property type="entry name" value="Big_14"/>
</dbReference>
<feature type="signal peptide" evidence="1">
    <location>
        <begin position="1"/>
        <end position="30"/>
    </location>
</feature>
<comment type="caution">
    <text evidence="3">The sequence shown here is derived from an EMBL/GenBank/DDBJ whole genome shotgun (WGS) entry which is preliminary data.</text>
</comment>
<dbReference type="RefSeq" id="WP_389361451.1">
    <property type="nucleotide sequence ID" value="NZ_JBIACK010000005.1"/>
</dbReference>
<protein>
    <submittedName>
        <fullName evidence="3">Immunoglobulin-like domain-containing protein</fullName>
    </submittedName>
</protein>
<organism evidence="3 4">
    <name type="scientific">Cytobacillus spartinae</name>
    <dbReference type="NCBI Taxonomy" id="3299023"/>
    <lineage>
        <taxon>Bacteria</taxon>
        <taxon>Bacillati</taxon>
        <taxon>Bacillota</taxon>
        <taxon>Bacilli</taxon>
        <taxon>Bacillales</taxon>
        <taxon>Bacillaceae</taxon>
        <taxon>Cytobacillus</taxon>
    </lineage>
</organism>
<evidence type="ECO:0000259" key="2">
    <source>
        <dbReference type="Pfam" id="PF20251"/>
    </source>
</evidence>
<keyword evidence="1" id="KW-0732">Signal</keyword>